<feature type="compositionally biased region" description="Polar residues" evidence="2">
    <location>
        <begin position="368"/>
        <end position="379"/>
    </location>
</feature>
<evidence type="ECO:0000256" key="1">
    <source>
        <dbReference type="ARBA" id="ARBA00022468"/>
    </source>
</evidence>
<dbReference type="PROSITE" id="PS50086">
    <property type="entry name" value="TBC_RABGAP"/>
    <property type="match status" value="1"/>
</dbReference>
<dbReference type="InterPro" id="IPR035969">
    <property type="entry name" value="Rab-GAP_TBC_sf"/>
</dbReference>
<evidence type="ECO:0000256" key="2">
    <source>
        <dbReference type="SAM" id="MobiDB-lite"/>
    </source>
</evidence>
<protein>
    <submittedName>
        <fullName evidence="4">RabGAP/TBC</fullName>
    </submittedName>
</protein>
<dbReference type="Gene3D" id="1.10.472.80">
    <property type="entry name" value="Ypt/Rab-GAP domain of gyp1p, domain 3"/>
    <property type="match status" value="1"/>
</dbReference>
<dbReference type="OrthoDB" id="27140at2759"/>
<dbReference type="AlphaFoldDB" id="A0A6A6TYT4"/>
<feature type="compositionally biased region" description="Basic and acidic residues" evidence="2">
    <location>
        <begin position="740"/>
        <end position="772"/>
    </location>
</feature>
<proteinExistence type="predicted"/>
<dbReference type="GO" id="GO:0005096">
    <property type="term" value="F:GTPase activator activity"/>
    <property type="evidence" value="ECO:0007669"/>
    <property type="project" value="UniProtKB-KW"/>
</dbReference>
<gene>
    <name evidence="4" type="ORF">BT63DRAFT_99157</name>
</gene>
<feature type="region of interest" description="Disordered" evidence="2">
    <location>
        <begin position="632"/>
        <end position="663"/>
    </location>
</feature>
<feature type="compositionally biased region" description="Polar residues" evidence="2">
    <location>
        <begin position="439"/>
        <end position="449"/>
    </location>
</feature>
<accession>A0A6A6TYT4</accession>
<dbReference type="Gene3D" id="1.10.8.270">
    <property type="entry name" value="putative rabgap domain of human tbc1 domain family member 14 like domains"/>
    <property type="match status" value="1"/>
</dbReference>
<reference evidence="4" key="1">
    <citation type="journal article" date="2020" name="Stud. Mycol.">
        <title>101 Dothideomycetes genomes: a test case for predicting lifestyles and emergence of pathogens.</title>
        <authorList>
            <person name="Haridas S."/>
            <person name="Albert R."/>
            <person name="Binder M."/>
            <person name="Bloem J."/>
            <person name="Labutti K."/>
            <person name="Salamov A."/>
            <person name="Andreopoulos B."/>
            <person name="Baker S."/>
            <person name="Barry K."/>
            <person name="Bills G."/>
            <person name="Bluhm B."/>
            <person name="Cannon C."/>
            <person name="Castanera R."/>
            <person name="Culley D."/>
            <person name="Daum C."/>
            <person name="Ezra D."/>
            <person name="Gonzalez J."/>
            <person name="Henrissat B."/>
            <person name="Kuo A."/>
            <person name="Liang C."/>
            <person name="Lipzen A."/>
            <person name="Lutzoni F."/>
            <person name="Magnuson J."/>
            <person name="Mondo S."/>
            <person name="Nolan M."/>
            <person name="Ohm R."/>
            <person name="Pangilinan J."/>
            <person name="Park H.-J."/>
            <person name="Ramirez L."/>
            <person name="Alfaro M."/>
            <person name="Sun H."/>
            <person name="Tritt A."/>
            <person name="Yoshinaga Y."/>
            <person name="Zwiers L.-H."/>
            <person name="Turgeon B."/>
            <person name="Goodwin S."/>
            <person name="Spatafora J."/>
            <person name="Crous P."/>
            <person name="Grigoriev I."/>
        </authorList>
    </citation>
    <scope>NUCLEOTIDE SEQUENCE</scope>
    <source>
        <strain evidence="4">CBS 115976</strain>
    </source>
</reference>
<keyword evidence="5" id="KW-1185">Reference proteome</keyword>
<evidence type="ECO:0000259" key="3">
    <source>
        <dbReference type="PROSITE" id="PS50086"/>
    </source>
</evidence>
<dbReference type="Pfam" id="PF00566">
    <property type="entry name" value="RabGAP-TBC"/>
    <property type="match status" value="1"/>
</dbReference>
<feature type="region of interest" description="Disordered" evidence="2">
    <location>
        <begin position="439"/>
        <end position="462"/>
    </location>
</feature>
<feature type="compositionally biased region" description="Basic residues" evidence="2">
    <location>
        <begin position="729"/>
        <end position="739"/>
    </location>
</feature>
<evidence type="ECO:0000313" key="4">
    <source>
        <dbReference type="EMBL" id="KAF2664028.1"/>
    </source>
</evidence>
<dbReference type="FunFam" id="1.10.8.270:FF:000031">
    <property type="entry name" value="TBC1 domain family member 5"/>
    <property type="match status" value="1"/>
</dbReference>
<organism evidence="4 5">
    <name type="scientific">Microthyrium microscopicum</name>
    <dbReference type="NCBI Taxonomy" id="703497"/>
    <lineage>
        <taxon>Eukaryota</taxon>
        <taxon>Fungi</taxon>
        <taxon>Dikarya</taxon>
        <taxon>Ascomycota</taxon>
        <taxon>Pezizomycotina</taxon>
        <taxon>Dothideomycetes</taxon>
        <taxon>Dothideomycetes incertae sedis</taxon>
        <taxon>Microthyriales</taxon>
        <taxon>Microthyriaceae</taxon>
        <taxon>Microthyrium</taxon>
    </lineage>
</organism>
<sequence>MKTLQQVSVSWNQYLGYRDVSSLNEALWRAETTPKFIEDLRSVYWKICLLFQATLDTSTCLPLLRDSRTAYASLRAHFLKAIDNPGVIDETGTDPLSEDEQSLWNALRADEIVREEIFRDVERCMPENDYFRDPRVQKLLLDILFVWCKLNPDVGYRQGMHEILAPLIWAIDLDSLEISDRTEGDGFLKETLDKRYLEHDAFTLFTRIMQTAKSFYEPAERKIDEGESPMIVRAKRIITTLLPAVDPELASHLQKIDILPQIFLMRWVRLLFGREFLFDDVLRIWDLLFSEGPSLELVDYVCIAMLLRIRWKLVQADTNSALTLLLRYPPLEDSSPHQSLVHDARLLYNATSVETGSSLILKYTGHSPTQMETTNTRPSTPLRPLSPFGSTSSPASLEALIQDAARGVLSRGERWGLNQAVRDVVGEVRRGVSKGMQNTAGLTANSRSGSPRAVLHRPRGSQTVSQTHSAITANILRKMNALEERNRKLADMLETTVADLWSYQDQISSTLKHSDPSSPNGQQLAERFSKSVAEVHFVQAFLRDMTLPLPEESVSNLTLQSATNETAPQSKRDSVIVAPEAQHVQGGESTISGILDQASLVDSPNLAPVTAESDAAMSTNDVVTEPITIPMKKSAEPSSSNLPTISAPPPLLPSPSSSHDPLLHRPRLAVSSFSWMLAENAADGEQAFARATPFAPNERRHHAKTGKGFLFGDDEDENGDASVQPRKSSPARKGSKVKPRGKDKSNPAIQREHISLLPVDHTEPKEGTDPQG</sequence>
<evidence type="ECO:0000313" key="5">
    <source>
        <dbReference type="Proteomes" id="UP000799302"/>
    </source>
</evidence>
<dbReference type="Proteomes" id="UP000799302">
    <property type="component" value="Unassembled WGS sequence"/>
</dbReference>
<dbReference type="FunFam" id="1.10.472.80:FF:000038">
    <property type="entry name" value="TBC1 domain family member 5"/>
    <property type="match status" value="1"/>
</dbReference>
<feature type="domain" description="Rab-GAP TBC" evidence="3">
    <location>
        <begin position="35"/>
        <end position="292"/>
    </location>
</feature>
<name>A0A6A6TYT4_9PEZI</name>
<dbReference type="EMBL" id="MU004243">
    <property type="protein sequence ID" value="KAF2664028.1"/>
    <property type="molecule type" value="Genomic_DNA"/>
</dbReference>
<feature type="region of interest" description="Disordered" evidence="2">
    <location>
        <begin position="368"/>
        <end position="389"/>
    </location>
</feature>
<dbReference type="InterPro" id="IPR000195">
    <property type="entry name" value="Rab-GAP-TBC_dom"/>
</dbReference>
<dbReference type="SUPFAM" id="SSF47923">
    <property type="entry name" value="Ypt/Rab-GAP domain of gyp1p"/>
    <property type="match status" value="2"/>
</dbReference>
<dbReference type="PANTHER" id="PTHR22957:SF337">
    <property type="entry name" value="TBC1 DOMAIN FAMILY MEMBER 5"/>
    <property type="match status" value="1"/>
</dbReference>
<dbReference type="SMART" id="SM00164">
    <property type="entry name" value="TBC"/>
    <property type="match status" value="1"/>
</dbReference>
<keyword evidence="1" id="KW-0343">GTPase activation</keyword>
<dbReference type="PANTHER" id="PTHR22957">
    <property type="entry name" value="TBC1 DOMAIN FAMILY MEMBER GTPASE-ACTIVATING PROTEIN"/>
    <property type="match status" value="1"/>
</dbReference>
<feature type="region of interest" description="Disordered" evidence="2">
    <location>
        <begin position="691"/>
        <end position="772"/>
    </location>
</feature>